<feature type="region of interest" description="Disordered" evidence="3">
    <location>
        <begin position="182"/>
        <end position="307"/>
    </location>
</feature>
<dbReference type="InterPro" id="IPR027417">
    <property type="entry name" value="P-loop_NTPase"/>
</dbReference>
<name>A0A8J4Q2I2_9MYCE</name>
<feature type="compositionally biased region" description="Low complexity" evidence="3">
    <location>
        <begin position="182"/>
        <end position="203"/>
    </location>
</feature>
<proteinExistence type="predicted"/>
<dbReference type="PANTHER" id="PTHR24073">
    <property type="entry name" value="DRAB5-RELATED"/>
    <property type="match status" value="1"/>
</dbReference>
<accession>A0A8J4Q2I2</accession>
<feature type="compositionally biased region" description="Low complexity" evidence="3">
    <location>
        <begin position="399"/>
        <end position="420"/>
    </location>
</feature>
<protein>
    <recommendedName>
        <fullName evidence="6">Rab GTPase domain-containing protein</fullName>
    </recommendedName>
</protein>
<dbReference type="AlphaFoldDB" id="A0A8J4Q2I2"/>
<dbReference type="SMART" id="SM00175">
    <property type="entry name" value="RAB"/>
    <property type="match status" value="1"/>
</dbReference>
<dbReference type="EMBL" id="AJWJ01000026">
    <property type="protein sequence ID" value="KAF2077545.1"/>
    <property type="molecule type" value="Genomic_DNA"/>
</dbReference>
<reference evidence="4" key="1">
    <citation type="submission" date="2020-01" db="EMBL/GenBank/DDBJ databases">
        <title>Development of genomics and gene disruption for Polysphondylium violaceum indicates a role for the polyketide synthase stlB in stalk morphogenesis.</title>
        <authorList>
            <person name="Narita B."/>
            <person name="Kawabe Y."/>
            <person name="Kin K."/>
            <person name="Saito T."/>
            <person name="Gibbs R."/>
            <person name="Kuspa A."/>
            <person name="Muzny D."/>
            <person name="Queller D."/>
            <person name="Richards S."/>
            <person name="Strassman J."/>
            <person name="Sucgang R."/>
            <person name="Worley K."/>
            <person name="Schaap P."/>
        </authorList>
    </citation>
    <scope>NUCLEOTIDE SEQUENCE</scope>
    <source>
        <strain evidence="4">QSvi11</strain>
    </source>
</reference>
<feature type="region of interest" description="Disordered" evidence="3">
    <location>
        <begin position="386"/>
        <end position="420"/>
    </location>
</feature>
<gene>
    <name evidence="4" type="ORF">CYY_001163</name>
</gene>
<dbReference type="Proteomes" id="UP000695562">
    <property type="component" value="Unassembled WGS sequence"/>
</dbReference>
<dbReference type="PROSITE" id="PS51419">
    <property type="entry name" value="RAB"/>
    <property type="match status" value="1"/>
</dbReference>
<evidence type="ECO:0000256" key="1">
    <source>
        <dbReference type="ARBA" id="ARBA00022741"/>
    </source>
</evidence>
<dbReference type="SUPFAM" id="SSF52540">
    <property type="entry name" value="P-loop containing nucleoside triphosphate hydrolases"/>
    <property type="match status" value="1"/>
</dbReference>
<comment type="caution">
    <text evidence="4">The sequence shown here is derived from an EMBL/GenBank/DDBJ whole genome shotgun (WGS) entry which is preliminary data.</text>
</comment>
<dbReference type="GO" id="GO:0003924">
    <property type="term" value="F:GTPase activity"/>
    <property type="evidence" value="ECO:0007669"/>
    <property type="project" value="InterPro"/>
</dbReference>
<dbReference type="OrthoDB" id="8954335at2759"/>
<evidence type="ECO:0000256" key="3">
    <source>
        <dbReference type="SAM" id="MobiDB-lite"/>
    </source>
</evidence>
<feature type="compositionally biased region" description="Low complexity" evidence="3">
    <location>
        <begin position="256"/>
        <end position="304"/>
    </location>
</feature>
<organism evidence="4 5">
    <name type="scientific">Polysphondylium violaceum</name>
    <dbReference type="NCBI Taxonomy" id="133409"/>
    <lineage>
        <taxon>Eukaryota</taxon>
        <taxon>Amoebozoa</taxon>
        <taxon>Evosea</taxon>
        <taxon>Eumycetozoa</taxon>
        <taxon>Dictyostelia</taxon>
        <taxon>Dictyosteliales</taxon>
        <taxon>Dictyosteliaceae</taxon>
        <taxon>Polysphondylium</taxon>
    </lineage>
</organism>
<keyword evidence="2" id="KW-0342">GTP-binding</keyword>
<dbReference type="GO" id="GO:0005525">
    <property type="term" value="F:GTP binding"/>
    <property type="evidence" value="ECO:0007669"/>
    <property type="project" value="UniProtKB-KW"/>
</dbReference>
<keyword evidence="1" id="KW-0547">Nucleotide-binding</keyword>
<sequence length="420" mass="45824">MWSFLSRIKNTLFGDTDTGSGSAGGGDEGDPSIPLFDASRGYITSTFRSDPYQSVDKVRVIVVGDTAVGKSSLVHLLCHGEVQAGSPSWTLGCNTDVKIHEYHSKDYFVEFVDVGGASKYKIARPILYHQVNGIIVVYDLTNKNSLANVKKWIFDILSKVSVSSTNWVLKETENPQILELENTNESSSLSPVTSPTPNSSVPLIQPFSFSLNNNNNNSNSSSSSSTSNTITHRQTAQSSPNNRPVFLSQTSHFLPTNTSSKTLPTTNKSKSKSTPSSSSSTTTQQTTTTTTTAKEKTNNNNSNKLPNIPVLILGNKSDLLYDSKFIENDKLGKISLIVSAKDKKSFTQSSYNANRVDLFFNKMISNLMSGKKRNLTSMTFNSQIFHSSNAPSPPPRVASSTSLTSNLNHNNNNINDENHL</sequence>
<feature type="compositionally biased region" description="Low complexity" evidence="3">
    <location>
        <begin position="212"/>
        <end position="229"/>
    </location>
</feature>
<evidence type="ECO:0000313" key="5">
    <source>
        <dbReference type="Proteomes" id="UP000695562"/>
    </source>
</evidence>
<keyword evidence="5" id="KW-1185">Reference proteome</keyword>
<evidence type="ECO:0000313" key="4">
    <source>
        <dbReference type="EMBL" id="KAF2077545.1"/>
    </source>
</evidence>
<evidence type="ECO:0008006" key="6">
    <source>
        <dbReference type="Google" id="ProtNLM"/>
    </source>
</evidence>
<dbReference type="Gene3D" id="3.40.50.300">
    <property type="entry name" value="P-loop containing nucleotide triphosphate hydrolases"/>
    <property type="match status" value="1"/>
</dbReference>
<feature type="compositionally biased region" description="Polar residues" evidence="3">
    <location>
        <begin position="230"/>
        <end position="255"/>
    </location>
</feature>
<dbReference type="InterPro" id="IPR001806">
    <property type="entry name" value="Small_GTPase"/>
</dbReference>
<dbReference type="Pfam" id="PF00071">
    <property type="entry name" value="Ras"/>
    <property type="match status" value="1"/>
</dbReference>
<evidence type="ECO:0000256" key="2">
    <source>
        <dbReference type="ARBA" id="ARBA00023134"/>
    </source>
</evidence>